<evidence type="ECO:0000313" key="2">
    <source>
        <dbReference type="Proteomes" id="UP000007819"/>
    </source>
</evidence>
<dbReference type="Proteomes" id="UP000007819">
    <property type="component" value="Chromosome A1"/>
</dbReference>
<reference evidence="1" key="2">
    <citation type="submission" date="2022-06" db="UniProtKB">
        <authorList>
            <consortium name="EnsemblMetazoa"/>
        </authorList>
    </citation>
    <scope>IDENTIFICATION</scope>
</reference>
<keyword evidence="2" id="KW-1185">Reference proteome</keyword>
<dbReference type="EnsemblMetazoa" id="XM_029487895.1">
    <property type="protein sequence ID" value="XP_029343755.1"/>
    <property type="gene ID" value="LOC100573203"/>
</dbReference>
<evidence type="ECO:0000313" key="1">
    <source>
        <dbReference type="EnsemblMetazoa" id="XP_029343755.1"/>
    </source>
</evidence>
<dbReference type="GeneID" id="100573203"/>
<dbReference type="AlphaFoldDB" id="A0A8R2NMZ5"/>
<organism evidence="1 2">
    <name type="scientific">Acyrthosiphon pisum</name>
    <name type="common">Pea aphid</name>
    <dbReference type="NCBI Taxonomy" id="7029"/>
    <lineage>
        <taxon>Eukaryota</taxon>
        <taxon>Metazoa</taxon>
        <taxon>Ecdysozoa</taxon>
        <taxon>Arthropoda</taxon>
        <taxon>Hexapoda</taxon>
        <taxon>Insecta</taxon>
        <taxon>Pterygota</taxon>
        <taxon>Neoptera</taxon>
        <taxon>Paraneoptera</taxon>
        <taxon>Hemiptera</taxon>
        <taxon>Sternorrhyncha</taxon>
        <taxon>Aphidomorpha</taxon>
        <taxon>Aphidoidea</taxon>
        <taxon>Aphididae</taxon>
        <taxon>Macrosiphini</taxon>
        <taxon>Acyrthosiphon</taxon>
    </lineage>
</organism>
<accession>A0A8R2NMZ5</accession>
<dbReference type="KEGG" id="api:100573203"/>
<proteinExistence type="predicted"/>
<sequence length="136" mass="15693">MDVFVVRVRAGRSTRQHREQRHCTNRVGRTVFPRRHVSVARQARGVCTGGPQRNMQVQTGLPHCYRFQAYQRQEQFLRPRRFGRQSWRFVAARRRGRPASVLGAHLFRAAPVHGLQTPAFPDHQLISEQAAVLTSN</sequence>
<reference evidence="2" key="1">
    <citation type="submission" date="2010-06" db="EMBL/GenBank/DDBJ databases">
        <authorList>
            <person name="Jiang H."/>
            <person name="Abraham K."/>
            <person name="Ali S."/>
            <person name="Alsbrooks S.L."/>
            <person name="Anim B.N."/>
            <person name="Anosike U.S."/>
            <person name="Attaway T."/>
            <person name="Bandaranaike D.P."/>
            <person name="Battles P.K."/>
            <person name="Bell S.N."/>
            <person name="Bell A.V."/>
            <person name="Beltran B."/>
            <person name="Bickham C."/>
            <person name="Bustamante Y."/>
            <person name="Caleb T."/>
            <person name="Canada A."/>
            <person name="Cardenas V."/>
            <person name="Carter K."/>
            <person name="Chacko J."/>
            <person name="Chandrabose M.N."/>
            <person name="Chavez D."/>
            <person name="Chavez A."/>
            <person name="Chen L."/>
            <person name="Chu H.-S."/>
            <person name="Claassen K.J."/>
            <person name="Cockrell R."/>
            <person name="Collins M."/>
            <person name="Cooper J.A."/>
            <person name="Cree A."/>
            <person name="Curry S.M."/>
            <person name="Da Y."/>
            <person name="Dao M.D."/>
            <person name="Das B."/>
            <person name="Davila M.-L."/>
            <person name="Davy-Carroll L."/>
            <person name="Denson S."/>
            <person name="Dinh H."/>
            <person name="Ebong V.E."/>
            <person name="Edwards J.R."/>
            <person name="Egan A."/>
            <person name="El-Daye J."/>
            <person name="Escobedo L."/>
            <person name="Fernandez S."/>
            <person name="Fernando P.R."/>
            <person name="Flagg N."/>
            <person name="Forbes L.D."/>
            <person name="Fowler R.G."/>
            <person name="Fu Q."/>
            <person name="Gabisi R.A."/>
            <person name="Ganer J."/>
            <person name="Garbino Pronczuk A."/>
            <person name="Garcia R.M."/>
            <person name="Garner T."/>
            <person name="Garrett T.E."/>
            <person name="Gonzalez D.A."/>
            <person name="Hamid H."/>
            <person name="Hawkins E.S."/>
            <person name="Hirani K."/>
            <person name="Hogues M.E."/>
            <person name="Hollins B."/>
            <person name="Hsiao C.-H."/>
            <person name="Jabil R."/>
            <person name="James M.L."/>
            <person name="Jhangiani S.N."/>
            <person name="Johnson B."/>
            <person name="Johnson Q."/>
            <person name="Joshi V."/>
            <person name="Kalu J.B."/>
            <person name="Kam C."/>
            <person name="Kashfia A."/>
            <person name="Keebler J."/>
            <person name="Kisamo H."/>
            <person name="Kovar C.L."/>
            <person name="Lago L.A."/>
            <person name="Lai C.-Y."/>
            <person name="Laidlaw J."/>
            <person name="Lara F."/>
            <person name="Le T.-K."/>
            <person name="Lee S.L."/>
            <person name="Legall F.H."/>
            <person name="Lemon S.J."/>
            <person name="Lewis L.R."/>
            <person name="Li B."/>
            <person name="Liu Y."/>
            <person name="Liu Y.-S."/>
            <person name="Lopez J."/>
            <person name="Lozado R.J."/>
            <person name="Lu J."/>
            <person name="Madu R.C."/>
            <person name="Maheshwari M."/>
            <person name="Maheshwari R."/>
            <person name="Malloy K."/>
            <person name="Martinez E."/>
            <person name="Mathew T."/>
            <person name="Mercado I.C."/>
            <person name="Mercado C."/>
            <person name="Meyer B."/>
            <person name="Montgomery K."/>
            <person name="Morgan M.B."/>
            <person name="Munidasa M."/>
            <person name="Nazareth L.V."/>
            <person name="Nelson J."/>
            <person name="Ng B.M."/>
            <person name="Nguyen N.B."/>
            <person name="Nguyen P.Q."/>
            <person name="Nguyen T."/>
            <person name="Obregon M."/>
            <person name="Okwuonu G.O."/>
            <person name="Onwere C.G."/>
            <person name="Orozco G."/>
            <person name="Parra A."/>
            <person name="Patel S."/>
            <person name="Patil S."/>
            <person name="Perez A."/>
            <person name="Perez Y."/>
            <person name="Pham C."/>
            <person name="Primus E.L."/>
            <person name="Pu L.-L."/>
            <person name="Puazo M."/>
            <person name="Qin X."/>
            <person name="Quiroz J.B."/>
            <person name="Reese J."/>
            <person name="Richards S."/>
            <person name="Rives C.M."/>
            <person name="Robberts R."/>
            <person name="Ruiz S.J."/>
            <person name="Ruiz M.J."/>
            <person name="Santibanez J."/>
            <person name="Schneider B.W."/>
            <person name="Sisson I."/>
            <person name="Smith M."/>
            <person name="Sodergren E."/>
            <person name="Song X.-Z."/>
            <person name="Song B.B."/>
            <person name="Summersgill H."/>
            <person name="Thelus R."/>
            <person name="Thornton R.D."/>
            <person name="Trejos Z.Y."/>
            <person name="Usmani K."/>
            <person name="Vattathil S."/>
            <person name="Villasana D."/>
            <person name="Walker D.L."/>
            <person name="Wang S."/>
            <person name="Wang K."/>
            <person name="White C.S."/>
            <person name="Williams A.C."/>
            <person name="Williamson J."/>
            <person name="Wilson K."/>
            <person name="Woghiren I.O."/>
            <person name="Woodworth J.R."/>
            <person name="Worley K.C."/>
            <person name="Wright R.A."/>
            <person name="Wu W."/>
            <person name="Young L."/>
            <person name="Zhang L."/>
            <person name="Zhang J."/>
            <person name="Zhu Y."/>
            <person name="Muzny D.M."/>
            <person name="Weinstock G."/>
            <person name="Gibbs R.A."/>
        </authorList>
    </citation>
    <scope>NUCLEOTIDE SEQUENCE [LARGE SCALE GENOMIC DNA]</scope>
    <source>
        <strain evidence="2">LSR1</strain>
    </source>
</reference>
<protein>
    <submittedName>
        <fullName evidence="1">Uncharacterized protein</fullName>
    </submittedName>
</protein>
<dbReference type="RefSeq" id="XP_029343755.1">
    <property type="nucleotide sequence ID" value="XM_029487895.1"/>
</dbReference>
<name>A0A8R2NMZ5_ACYPI</name>